<evidence type="ECO:0000256" key="4">
    <source>
        <dbReference type="ARBA" id="ARBA00023136"/>
    </source>
</evidence>
<reference evidence="7" key="1">
    <citation type="journal article" date="2019" name="Int. J. Syst. Evol. Microbiol.">
        <title>The Global Catalogue of Microorganisms (GCM) 10K type strain sequencing project: providing services to taxonomists for standard genome sequencing and annotation.</title>
        <authorList>
            <consortium name="The Broad Institute Genomics Platform"/>
            <consortium name="The Broad Institute Genome Sequencing Center for Infectious Disease"/>
            <person name="Wu L."/>
            <person name="Ma J."/>
        </authorList>
    </citation>
    <scope>NUCLEOTIDE SEQUENCE [LARGE SCALE GENOMIC DNA]</scope>
    <source>
        <strain evidence="7">JCM 18326</strain>
    </source>
</reference>
<evidence type="ECO:0000256" key="1">
    <source>
        <dbReference type="ARBA" id="ARBA00004141"/>
    </source>
</evidence>
<evidence type="ECO:0000256" key="5">
    <source>
        <dbReference type="SAM" id="Phobius"/>
    </source>
</evidence>
<comment type="caution">
    <text evidence="6">The sequence shown here is derived from an EMBL/GenBank/DDBJ whole genome shotgun (WGS) entry which is preliminary data.</text>
</comment>
<feature type="transmembrane region" description="Helical" evidence="5">
    <location>
        <begin position="7"/>
        <end position="28"/>
    </location>
</feature>
<feature type="transmembrane region" description="Helical" evidence="5">
    <location>
        <begin position="96"/>
        <end position="112"/>
    </location>
</feature>
<sequence>MKRDKIIFYAVTGLLSAMMLMSAGMYIFNYEHISAEFTRMGFPLWIVYPLAVAKVLGVAAILSGLVKELKYMAYTGFFFNFVLAAVAHLQTNDGEFGGAVVALVLLGVSYFFDQKVQKEATKASLASA</sequence>
<evidence type="ECO:0000256" key="3">
    <source>
        <dbReference type="ARBA" id="ARBA00022989"/>
    </source>
</evidence>
<organism evidence="6 7">
    <name type="scientific">Algivirga pacifica</name>
    <dbReference type="NCBI Taxonomy" id="1162670"/>
    <lineage>
        <taxon>Bacteria</taxon>
        <taxon>Pseudomonadati</taxon>
        <taxon>Bacteroidota</taxon>
        <taxon>Cytophagia</taxon>
        <taxon>Cytophagales</taxon>
        <taxon>Flammeovirgaceae</taxon>
        <taxon>Algivirga</taxon>
    </lineage>
</organism>
<keyword evidence="4 5" id="KW-0472">Membrane</keyword>
<accession>A0ABP9D823</accession>
<proteinExistence type="predicted"/>
<feature type="transmembrane region" description="Helical" evidence="5">
    <location>
        <begin position="40"/>
        <end position="62"/>
    </location>
</feature>
<dbReference type="InterPro" id="IPR032808">
    <property type="entry name" value="DoxX"/>
</dbReference>
<name>A0ABP9D823_9BACT</name>
<keyword evidence="2 5" id="KW-0812">Transmembrane</keyword>
<keyword evidence="7" id="KW-1185">Reference proteome</keyword>
<dbReference type="Pfam" id="PF13564">
    <property type="entry name" value="DoxX_2"/>
    <property type="match status" value="1"/>
</dbReference>
<comment type="subcellular location">
    <subcellularLocation>
        <location evidence="1">Membrane</location>
        <topology evidence="1">Multi-pass membrane protein</topology>
    </subcellularLocation>
</comment>
<evidence type="ECO:0000313" key="7">
    <source>
        <dbReference type="Proteomes" id="UP001500298"/>
    </source>
</evidence>
<protein>
    <recommendedName>
        <fullName evidence="8">DoxX-like family protein</fullName>
    </recommendedName>
</protein>
<gene>
    <name evidence="6" type="ORF">GCM10023331_06720</name>
</gene>
<evidence type="ECO:0000313" key="6">
    <source>
        <dbReference type="EMBL" id="GAA4824885.1"/>
    </source>
</evidence>
<dbReference type="RefSeq" id="WP_345369190.1">
    <property type="nucleotide sequence ID" value="NZ_BAABJX010000014.1"/>
</dbReference>
<dbReference type="EMBL" id="BAABJX010000014">
    <property type="protein sequence ID" value="GAA4824885.1"/>
    <property type="molecule type" value="Genomic_DNA"/>
</dbReference>
<evidence type="ECO:0008006" key="8">
    <source>
        <dbReference type="Google" id="ProtNLM"/>
    </source>
</evidence>
<evidence type="ECO:0000256" key="2">
    <source>
        <dbReference type="ARBA" id="ARBA00022692"/>
    </source>
</evidence>
<dbReference type="Proteomes" id="UP001500298">
    <property type="component" value="Unassembled WGS sequence"/>
</dbReference>
<feature type="transmembrane region" description="Helical" evidence="5">
    <location>
        <begin position="71"/>
        <end position="90"/>
    </location>
</feature>
<keyword evidence="3 5" id="KW-1133">Transmembrane helix</keyword>